<feature type="region of interest" description="Disordered" evidence="1">
    <location>
        <begin position="152"/>
        <end position="177"/>
    </location>
</feature>
<dbReference type="Pfam" id="PF21631">
    <property type="entry name" value="A9CJY8-like_N"/>
    <property type="match status" value="1"/>
</dbReference>
<reference evidence="4 5" key="1">
    <citation type="submission" date="2023-07" db="EMBL/GenBank/DDBJ databases">
        <title>Nocardioides sp. nov WY-20 isolated from soil.</title>
        <authorList>
            <person name="Liu B."/>
            <person name="Wan Y."/>
        </authorList>
    </citation>
    <scope>NUCLEOTIDE SEQUENCE [LARGE SCALE GENOMIC DNA]</scope>
    <source>
        <strain evidence="4 5">WY-20</strain>
    </source>
</reference>
<keyword evidence="5" id="KW-1185">Reference proteome</keyword>
<evidence type="ECO:0000259" key="3">
    <source>
        <dbReference type="Pfam" id="PF21631"/>
    </source>
</evidence>
<feature type="domain" description="A9CJY8-like N-terminal" evidence="3">
    <location>
        <begin position="36"/>
        <end position="77"/>
    </location>
</feature>
<evidence type="ECO:0000259" key="2">
    <source>
        <dbReference type="Pfam" id="PF13840"/>
    </source>
</evidence>
<dbReference type="Proteomes" id="UP001233314">
    <property type="component" value="Unassembled WGS sequence"/>
</dbReference>
<protein>
    <submittedName>
        <fullName evidence="4">ACT domain-containing protein</fullName>
    </submittedName>
</protein>
<feature type="domain" description="CASTOR ACT" evidence="2">
    <location>
        <begin position="85"/>
        <end position="138"/>
    </location>
</feature>
<proteinExistence type="predicted"/>
<feature type="compositionally biased region" description="Low complexity" evidence="1">
    <location>
        <begin position="157"/>
        <end position="168"/>
    </location>
</feature>
<dbReference type="InterPro" id="IPR049447">
    <property type="entry name" value="A9CJY8-like_N"/>
</dbReference>
<dbReference type="Gene3D" id="3.30.2130.10">
    <property type="entry name" value="VC0802-like"/>
    <property type="match status" value="1"/>
</dbReference>
<dbReference type="SUPFAM" id="SSF55021">
    <property type="entry name" value="ACT-like"/>
    <property type="match status" value="2"/>
</dbReference>
<evidence type="ECO:0000313" key="4">
    <source>
        <dbReference type="EMBL" id="MDO7869654.1"/>
    </source>
</evidence>
<evidence type="ECO:0000313" key="5">
    <source>
        <dbReference type="Proteomes" id="UP001233314"/>
    </source>
</evidence>
<evidence type="ECO:0000256" key="1">
    <source>
        <dbReference type="SAM" id="MobiDB-lite"/>
    </source>
</evidence>
<gene>
    <name evidence="4" type="ORF">Q5722_14870</name>
</gene>
<organism evidence="4 5">
    <name type="scientific">Nocardioides jiangxiensis</name>
    <dbReference type="NCBI Taxonomy" id="3064524"/>
    <lineage>
        <taxon>Bacteria</taxon>
        <taxon>Bacillati</taxon>
        <taxon>Actinomycetota</taxon>
        <taxon>Actinomycetes</taxon>
        <taxon>Propionibacteriales</taxon>
        <taxon>Nocardioidaceae</taxon>
        <taxon>Nocardioides</taxon>
    </lineage>
</organism>
<dbReference type="InterPro" id="IPR027795">
    <property type="entry name" value="CASTOR_ACT_dom"/>
</dbReference>
<dbReference type="RefSeq" id="WP_305029046.1">
    <property type="nucleotide sequence ID" value="NZ_JAUQTA010000002.1"/>
</dbReference>
<accession>A0ABT9B5S8</accession>
<sequence>MSDLDNDGILDLDTVADAVPAWQQQAFTLAEYPEKLALVKLAAGAEVPRWAESSSIFSITATATETSLICAGRSVPTKTPSIKPLIAFRITGEIDEGAIGVLAGLLVPLAEIGVPAYTFSTYETDWIMVRVVDAAKAAEEWRRRGHTVAAAVPINPPKSSAAANQQKKAPQKGKNPK</sequence>
<dbReference type="InterPro" id="IPR045865">
    <property type="entry name" value="ACT-like_dom_sf"/>
</dbReference>
<dbReference type="Pfam" id="PF13840">
    <property type="entry name" value="ACT_7"/>
    <property type="match status" value="1"/>
</dbReference>
<name>A0ABT9B5S8_9ACTN</name>
<comment type="caution">
    <text evidence="4">The sequence shown here is derived from an EMBL/GenBank/DDBJ whole genome shotgun (WGS) entry which is preliminary data.</text>
</comment>
<dbReference type="EMBL" id="JAUQTA010000002">
    <property type="protein sequence ID" value="MDO7869654.1"/>
    <property type="molecule type" value="Genomic_DNA"/>
</dbReference>